<name>A0AC60P9Z8_IXOPE</name>
<evidence type="ECO:0000313" key="1">
    <source>
        <dbReference type="EMBL" id="KAG0416331.1"/>
    </source>
</evidence>
<comment type="caution">
    <text evidence="1">The sequence shown here is derived from an EMBL/GenBank/DDBJ whole genome shotgun (WGS) entry which is preliminary data.</text>
</comment>
<dbReference type="Proteomes" id="UP000805193">
    <property type="component" value="Unassembled WGS sequence"/>
</dbReference>
<evidence type="ECO:0000313" key="2">
    <source>
        <dbReference type="Proteomes" id="UP000805193"/>
    </source>
</evidence>
<gene>
    <name evidence="1" type="ORF">HPB47_006547</name>
</gene>
<protein>
    <submittedName>
        <fullName evidence="1">Uncharacterized protein</fullName>
    </submittedName>
</protein>
<sequence>MSVHSVEMLILGTSSLLFSHLLFGTFLSLVSHCEDCGTLRLLDSSSKDKDLKPGVKLDLPFWLAAPLLSRHIVSADVPKVYRETYREILSADAVAVDLHHLQPQFYLFGLLIQRLPIADVESINRTMVEAFQSRFRHIMDCSQGSPREDALDVTSRMDLTERALFVLGHKALEDLQHWQRRQSHRIGMAAMVINHRKRKRATLADST</sequence>
<dbReference type="EMBL" id="JABSTQ010010963">
    <property type="protein sequence ID" value="KAG0416331.1"/>
    <property type="molecule type" value="Genomic_DNA"/>
</dbReference>
<keyword evidence="2" id="KW-1185">Reference proteome</keyword>
<reference evidence="1 2" key="1">
    <citation type="journal article" date="2020" name="Cell">
        <title>Large-Scale Comparative Analyses of Tick Genomes Elucidate Their Genetic Diversity and Vector Capacities.</title>
        <authorList>
            <consortium name="Tick Genome and Microbiome Consortium (TIGMIC)"/>
            <person name="Jia N."/>
            <person name="Wang J."/>
            <person name="Shi W."/>
            <person name="Du L."/>
            <person name="Sun Y."/>
            <person name="Zhan W."/>
            <person name="Jiang J.F."/>
            <person name="Wang Q."/>
            <person name="Zhang B."/>
            <person name="Ji P."/>
            <person name="Bell-Sakyi L."/>
            <person name="Cui X.M."/>
            <person name="Yuan T.T."/>
            <person name="Jiang B.G."/>
            <person name="Yang W.F."/>
            <person name="Lam T.T."/>
            <person name="Chang Q.C."/>
            <person name="Ding S.J."/>
            <person name="Wang X.J."/>
            <person name="Zhu J.G."/>
            <person name="Ruan X.D."/>
            <person name="Zhao L."/>
            <person name="Wei J.T."/>
            <person name="Ye R.Z."/>
            <person name="Que T.C."/>
            <person name="Du C.H."/>
            <person name="Zhou Y.H."/>
            <person name="Cheng J.X."/>
            <person name="Dai P.F."/>
            <person name="Guo W.B."/>
            <person name="Han X.H."/>
            <person name="Huang E.J."/>
            <person name="Li L.F."/>
            <person name="Wei W."/>
            <person name="Gao Y.C."/>
            <person name="Liu J.Z."/>
            <person name="Shao H.Z."/>
            <person name="Wang X."/>
            <person name="Wang C.C."/>
            <person name="Yang T.C."/>
            <person name="Huo Q.B."/>
            <person name="Li W."/>
            <person name="Chen H.Y."/>
            <person name="Chen S.E."/>
            <person name="Zhou L.G."/>
            <person name="Ni X.B."/>
            <person name="Tian J.H."/>
            <person name="Sheng Y."/>
            <person name="Liu T."/>
            <person name="Pan Y.S."/>
            <person name="Xia L.Y."/>
            <person name="Li J."/>
            <person name="Zhao F."/>
            <person name="Cao W.C."/>
        </authorList>
    </citation>
    <scope>NUCLEOTIDE SEQUENCE [LARGE SCALE GENOMIC DNA]</scope>
    <source>
        <strain evidence="1">Iper-2018</strain>
    </source>
</reference>
<proteinExistence type="predicted"/>
<organism evidence="1 2">
    <name type="scientific">Ixodes persulcatus</name>
    <name type="common">Taiga tick</name>
    <dbReference type="NCBI Taxonomy" id="34615"/>
    <lineage>
        <taxon>Eukaryota</taxon>
        <taxon>Metazoa</taxon>
        <taxon>Ecdysozoa</taxon>
        <taxon>Arthropoda</taxon>
        <taxon>Chelicerata</taxon>
        <taxon>Arachnida</taxon>
        <taxon>Acari</taxon>
        <taxon>Parasitiformes</taxon>
        <taxon>Ixodida</taxon>
        <taxon>Ixodoidea</taxon>
        <taxon>Ixodidae</taxon>
        <taxon>Ixodinae</taxon>
        <taxon>Ixodes</taxon>
    </lineage>
</organism>
<accession>A0AC60P9Z8</accession>